<dbReference type="OrthoDB" id="9787621at2"/>
<comment type="similarity">
    <text evidence="2 8">Belongs to the metallo-dependent hydrolases superfamily. ATZ/TRZ family.</text>
</comment>
<evidence type="ECO:0000256" key="6">
    <source>
        <dbReference type="ARBA" id="ARBA00022833"/>
    </source>
</evidence>
<dbReference type="Gene3D" id="2.30.40.10">
    <property type="entry name" value="Urease, subunit C, domain 1"/>
    <property type="match status" value="1"/>
</dbReference>
<protein>
    <recommendedName>
        <fullName evidence="3 7">Guanine deaminase</fullName>
        <shortName evidence="8">Guanase</shortName>
        <ecNumber evidence="3 7">3.5.4.3</ecNumber>
    </recommendedName>
    <alternativeName>
        <fullName evidence="8">Guanine aminohydrolase</fullName>
    </alternativeName>
</protein>
<dbReference type="RefSeq" id="WP_115934956.1">
    <property type="nucleotide sequence ID" value="NZ_QRDW01000001.1"/>
</dbReference>
<organism evidence="10 11">
    <name type="scientific">Aestuariispira insulae</name>
    <dbReference type="NCBI Taxonomy" id="1461337"/>
    <lineage>
        <taxon>Bacteria</taxon>
        <taxon>Pseudomonadati</taxon>
        <taxon>Pseudomonadota</taxon>
        <taxon>Alphaproteobacteria</taxon>
        <taxon>Rhodospirillales</taxon>
        <taxon>Kiloniellaceae</taxon>
        <taxon>Aestuariispira</taxon>
    </lineage>
</organism>
<comment type="caution">
    <text evidence="10">The sequence shown here is derived from an EMBL/GenBank/DDBJ whole genome shotgun (WGS) entry which is preliminary data.</text>
</comment>
<comment type="pathway">
    <text evidence="1 8">Purine metabolism; guanine degradation; xanthine from guanine: step 1/1.</text>
</comment>
<dbReference type="GO" id="GO:0005829">
    <property type="term" value="C:cytosol"/>
    <property type="evidence" value="ECO:0007669"/>
    <property type="project" value="TreeGrafter"/>
</dbReference>
<evidence type="ECO:0000313" key="10">
    <source>
        <dbReference type="EMBL" id="RED53852.1"/>
    </source>
</evidence>
<evidence type="ECO:0000256" key="7">
    <source>
        <dbReference type="NCBIfam" id="TIGR02967"/>
    </source>
</evidence>
<name>A0A3D9HWH4_9PROT</name>
<evidence type="ECO:0000259" key="9">
    <source>
        <dbReference type="Pfam" id="PF01979"/>
    </source>
</evidence>
<dbReference type="EMBL" id="QRDW01000001">
    <property type="protein sequence ID" value="RED53852.1"/>
    <property type="molecule type" value="Genomic_DNA"/>
</dbReference>
<comment type="function">
    <text evidence="8">Catalyzes the hydrolytic deamination of guanine, producing xanthine and ammonia.</text>
</comment>
<sequence length="448" mass="49609">MTVRDDLPSNAKRQVLKGAYLTFTGDPFKTDPADCYLYESDGLVVLKDGKVEMIGTRSLIEPELAELDYELTDYSGSDKLIMPGFVDCHVHYPQLPIIGAYGTQLLDWLNKYTFVAEQAYSDIDYAKAVAEVFFKELLRAGTTTAAAFCTVHPQSVDAFFSEAAKLDLRMVAGKVMMDRHAPEALTDTAQSGYDQSKALIEKWHGNGRALYALTPRFAPTSTPEQLEATGALRREHEGVYVQSHLSENTDEIAWVKDLFPGRKGYLDVYDHYGLIGEKTVYGHCIHLTEDEWGLIHESGTAIAACPTSNLFLGSGLFDLDKAKMQGKPVKVGMSTDVGGGTSLSMLQTLNEFYKVTQLNKFSLNAIRAYYLATRGAAESLYLGDKIGSLETGMEADLIVMDLRSTPLIDFRMNTVKDIEETLFVQMTMADDRAILATYANGRLVHARD</sequence>
<dbReference type="SUPFAM" id="SSF51338">
    <property type="entry name" value="Composite domain of metallo-dependent hydrolases"/>
    <property type="match status" value="1"/>
</dbReference>
<keyword evidence="6 8" id="KW-0862">Zinc</keyword>
<evidence type="ECO:0000256" key="1">
    <source>
        <dbReference type="ARBA" id="ARBA00004984"/>
    </source>
</evidence>
<dbReference type="PANTHER" id="PTHR11271:SF6">
    <property type="entry name" value="GUANINE DEAMINASE"/>
    <property type="match status" value="1"/>
</dbReference>
<reference evidence="10 11" key="1">
    <citation type="submission" date="2018-07" db="EMBL/GenBank/DDBJ databases">
        <title>Genomic Encyclopedia of Type Strains, Phase III (KMG-III): the genomes of soil and plant-associated and newly described type strains.</title>
        <authorList>
            <person name="Whitman W."/>
        </authorList>
    </citation>
    <scope>NUCLEOTIDE SEQUENCE [LARGE SCALE GENOMIC DNA]</scope>
    <source>
        <strain evidence="10 11">CECT 8488</strain>
    </source>
</reference>
<evidence type="ECO:0000313" key="11">
    <source>
        <dbReference type="Proteomes" id="UP000256845"/>
    </source>
</evidence>
<accession>A0A3D9HWH4</accession>
<dbReference type="InterPro" id="IPR032466">
    <property type="entry name" value="Metal_Hydrolase"/>
</dbReference>
<keyword evidence="11" id="KW-1185">Reference proteome</keyword>
<proteinExistence type="inferred from homology"/>
<dbReference type="SUPFAM" id="SSF51556">
    <property type="entry name" value="Metallo-dependent hydrolases"/>
    <property type="match status" value="1"/>
</dbReference>
<dbReference type="GO" id="GO:0006147">
    <property type="term" value="P:guanine catabolic process"/>
    <property type="evidence" value="ECO:0007669"/>
    <property type="project" value="UniProtKB-UniRule"/>
</dbReference>
<dbReference type="InterPro" id="IPR011059">
    <property type="entry name" value="Metal-dep_hydrolase_composite"/>
</dbReference>
<dbReference type="GO" id="GO:0008270">
    <property type="term" value="F:zinc ion binding"/>
    <property type="evidence" value="ECO:0007669"/>
    <property type="project" value="UniProtKB-UniRule"/>
</dbReference>
<dbReference type="AlphaFoldDB" id="A0A3D9HWH4"/>
<comment type="catalytic activity">
    <reaction evidence="8">
        <text>guanine + H2O + H(+) = xanthine + NH4(+)</text>
        <dbReference type="Rhea" id="RHEA:14665"/>
        <dbReference type="ChEBI" id="CHEBI:15377"/>
        <dbReference type="ChEBI" id="CHEBI:15378"/>
        <dbReference type="ChEBI" id="CHEBI:16235"/>
        <dbReference type="ChEBI" id="CHEBI:17712"/>
        <dbReference type="ChEBI" id="CHEBI:28938"/>
        <dbReference type="EC" id="3.5.4.3"/>
    </reaction>
</comment>
<dbReference type="InterPro" id="IPR006680">
    <property type="entry name" value="Amidohydro-rel"/>
</dbReference>
<evidence type="ECO:0000256" key="3">
    <source>
        <dbReference type="ARBA" id="ARBA00012781"/>
    </source>
</evidence>
<dbReference type="InterPro" id="IPR051607">
    <property type="entry name" value="Metallo-dep_hydrolases"/>
</dbReference>
<dbReference type="Pfam" id="PF01979">
    <property type="entry name" value="Amidohydro_1"/>
    <property type="match status" value="1"/>
</dbReference>
<gene>
    <name evidence="10" type="ORF">DFP90_101651</name>
</gene>
<comment type="cofactor">
    <cofactor evidence="8">
        <name>Zn(2+)</name>
        <dbReference type="ChEBI" id="CHEBI:29105"/>
    </cofactor>
    <text evidence="8">Binds 1 zinc ion per subunit.</text>
</comment>
<dbReference type="PANTHER" id="PTHR11271">
    <property type="entry name" value="GUANINE DEAMINASE"/>
    <property type="match status" value="1"/>
</dbReference>
<evidence type="ECO:0000256" key="5">
    <source>
        <dbReference type="ARBA" id="ARBA00022801"/>
    </source>
</evidence>
<dbReference type="NCBIfam" id="NF006679">
    <property type="entry name" value="PRK09228.1"/>
    <property type="match status" value="1"/>
</dbReference>
<dbReference type="EC" id="3.5.4.3" evidence="3 7"/>
<dbReference type="UniPathway" id="UPA00603">
    <property type="reaction ID" value="UER00660"/>
</dbReference>
<dbReference type="GO" id="GO:0008892">
    <property type="term" value="F:guanine deaminase activity"/>
    <property type="evidence" value="ECO:0007669"/>
    <property type="project" value="UniProtKB-UniRule"/>
</dbReference>
<dbReference type="NCBIfam" id="TIGR02967">
    <property type="entry name" value="guan_deamin"/>
    <property type="match status" value="1"/>
</dbReference>
<evidence type="ECO:0000256" key="4">
    <source>
        <dbReference type="ARBA" id="ARBA00022723"/>
    </source>
</evidence>
<keyword evidence="4 8" id="KW-0479">Metal-binding</keyword>
<dbReference type="CDD" id="cd01303">
    <property type="entry name" value="GDEase"/>
    <property type="match status" value="1"/>
</dbReference>
<keyword evidence="5 8" id="KW-0378">Hydrolase</keyword>
<dbReference type="Proteomes" id="UP000256845">
    <property type="component" value="Unassembled WGS sequence"/>
</dbReference>
<dbReference type="InterPro" id="IPR014311">
    <property type="entry name" value="Guanine_deaminase"/>
</dbReference>
<dbReference type="Gene3D" id="3.20.20.140">
    <property type="entry name" value="Metal-dependent hydrolases"/>
    <property type="match status" value="1"/>
</dbReference>
<dbReference type="FunFam" id="3.20.20.140:FF:000022">
    <property type="entry name" value="Guanine deaminase"/>
    <property type="match status" value="1"/>
</dbReference>
<evidence type="ECO:0000256" key="2">
    <source>
        <dbReference type="ARBA" id="ARBA00006745"/>
    </source>
</evidence>
<evidence type="ECO:0000256" key="8">
    <source>
        <dbReference type="RuleBase" id="RU366009"/>
    </source>
</evidence>
<feature type="domain" description="Amidohydrolase-related" evidence="9">
    <location>
        <begin position="81"/>
        <end position="444"/>
    </location>
</feature>